<accession>A0A8X8GY90</accession>
<evidence type="ECO:0000259" key="1">
    <source>
        <dbReference type="Pfam" id="PF00534"/>
    </source>
</evidence>
<dbReference type="InterPro" id="IPR050194">
    <property type="entry name" value="Glycosyltransferase_grp1"/>
</dbReference>
<dbReference type="CDD" id="cd03801">
    <property type="entry name" value="GT4_PimA-like"/>
    <property type="match status" value="1"/>
</dbReference>
<dbReference type="SUPFAM" id="SSF53756">
    <property type="entry name" value="UDP-Glycosyltransferase/glycogen phosphorylase"/>
    <property type="match status" value="3"/>
</dbReference>
<gene>
    <name evidence="3" type="ORF">GEU84_019165</name>
</gene>
<dbReference type="EMBL" id="WHUT02000016">
    <property type="protein sequence ID" value="NUB46518.1"/>
    <property type="molecule type" value="Genomic_DNA"/>
</dbReference>
<reference evidence="3" key="1">
    <citation type="submission" date="2020-05" db="EMBL/GenBank/DDBJ databases">
        <title>Fertoebacter nigrum gen. nov., sp. nov., a new member of the family Rhodobacteraceae.</title>
        <authorList>
            <person name="Szuroczki S."/>
            <person name="Abbaszade G."/>
            <person name="Buni D."/>
            <person name="Schumann P."/>
            <person name="Toth E."/>
        </authorList>
    </citation>
    <scope>NUCLEOTIDE SEQUENCE</scope>
    <source>
        <strain evidence="3">RG-N-1a</strain>
    </source>
</reference>
<evidence type="ECO:0000259" key="2">
    <source>
        <dbReference type="Pfam" id="PF13439"/>
    </source>
</evidence>
<dbReference type="GO" id="GO:0016757">
    <property type="term" value="F:glycosyltransferase activity"/>
    <property type="evidence" value="ECO:0007669"/>
    <property type="project" value="InterPro"/>
</dbReference>
<evidence type="ECO:0000313" key="4">
    <source>
        <dbReference type="Proteomes" id="UP000484076"/>
    </source>
</evidence>
<name>A0A8X8GY90_9RHOB</name>
<dbReference type="Pfam" id="PF13439">
    <property type="entry name" value="Glyco_transf_4"/>
    <property type="match status" value="1"/>
</dbReference>
<proteinExistence type="predicted"/>
<dbReference type="InterPro" id="IPR028098">
    <property type="entry name" value="Glyco_trans_4-like_N"/>
</dbReference>
<evidence type="ECO:0000313" key="3">
    <source>
        <dbReference type="EMBL" id="NUB46518.1"/>
    </source>
</evidence>
<protein>
    <submittedName>
        <fullName evidence="3">Glycosyltransferase</fullName>
    </submittedName>
</protein>
<dbReference type="Pfam" id="PF13692">
    <property type="entry name" value="Glyco_trans_1_4"/>
    <property type="match status" value="1"/>
</dbReference>
<dbReference type="Gene3D" id="3.40.50.2000">
    <property type="entry name" value="Glycogen Phosphorylase B"/>
    <property type="match status" value="3"/>
</dbReference>
<dbReference type="Proteomes" id="UP000484076">
    <property type="component" value="Unassembled WGS sequence"/>
</dbReference>
<organism evidence="3 4">
    <name type="scientific">Fertoeibacter niger</name>
    <dbReference type="NCBI Taxonomy" id="2656921"/>
    <lineage>
        <taxon>Bacteria</taxon>
        <taxon>Pseudomonadati</taxon>
        <taxon>Pseudomonadota</taxon>
        <taxon>Alphaproteobacteria</taxon>
        <taxon>Rhodobacterales</taxon>
        <taxon>Paracoccaceae</taxon>
        <taxon>Fertoeibacter</taxon>
    </lineage>
</organism>
<dbReference type="AlphaFoldDB" id="A0A8X8GY90"/>
<keyword evidence="4" id="KW-1185">Reference proteome</keyword>
<dbReference type="InterPro" id="IPR001296">
    <property type="entry name" value="Glyco_trans_1"/>
</dbReference>
<feature type="domain" description="Glycosyltransferase subfamily 4-like N-terminal" evidence="2">
    <location>
        <begin position="760"/>
        <end position="926"/>
    </location>
</feature>
<feature type="domain" description="Glycosyl transferase family 1" evidence="1">
    <location>
        <begin position="936"/>
        <end position="1105"/>
    </location>
</feature>
<sequence>MAVSTGSSSRPLLAPRTAIEDVRRCDLFDASWYMAQYPDVARLGMDPAEHYLWLGARLGRDPSPAFDSKAYLKLNPDVARVGMNPLLHYLRHGLHEGRWVVPVQKSDVPPRGKPVLNWVMNPDNVGWAYGNNARMLAPHLPEFEHVIDGTEPGADLALYFDIKIFKMRGVLGQRNVLRVGGPRPIELAYGDDFARLRADLSVFDSVIVLNGQLQDLLSPLHANVHLIPNALDLDDWAICDPRSGDSFTVGFAGNLTTSKERKIKGYDFVEDACKALDLPLLHFGKGAGQIAREDMRAKFYSQIDCLVHPVAPGKEGCSNVIMEALALGVPVITTRDAGFHAERIPDGEGILYCKRDQHDIARQIERLRDTPGLAATMRAAARRFAENYHNVRRTAPLYRRAFTPRNAATQAPPRVHFVPFWEPAADFASSRLRCAQPVKLLAGSAQMHAALGFAPEAEVVIVSQLASDATYDALMANPQITVIYDVCDRYYDDDRQVGGVHAKTRFFQLAERATVIIASTVALKREITALGLARPVVCIQDGIDYLGQRDASPSPADGPVVWYGNAGRNNFESARWMIDHVMQNTERGMRLITRKRHFNHVAKTENKPEYAAYGDVAVDWAYDSFVADLRACSICLLSHSPEENTKSPNRLITAIANGVPVIVTSAPSCEALLRAGGMDYAIVRDKAGLDRAMTALSAPAERQRYLQKMQGVIERRFGDVAIREQYEALLRHHVVTGPGRAVTRRLKVMFVSHNMNVGEGAPTSLMQTVLGLKAHYDIDPVVFSVMPGALEEEYRRAGIEVIVPDFGARSRLAANIIARTHEKLGERFREDVRAQGIDVVVVNTATCLWFAKLAEDMGVPTLAMIRESSQEHVNFTFGPELVMEACRAGLEQTGKAIFVSEHTRELWRGHHGLQRTALIPNGIDLAHFDTVRAMDKAALRASLGQPADGVLLVSVGSINARKAQADILEAIAALPEDLHGTLRLALVGAKPSEYLDQIKARIATLPSLAGRVHIEPETHDVALWYRAADAFVFASKNESYPRVIVEAMSFGLPIVSSAVFGTQEQIVDGESGLLYPPGDIAHLTRHLHRLLTDGRARAALAESAATRFWELVTYREMVHQYFVLIRQAVAEKSGEPARPVTHEGTVAA</sequence>
<dbReference type="RefSeq" id="WP_152828511.1">
    <property type="nucleotide sequence ID" value="NZ_WHUT02000016.1"/>
</dbReference>
<dbReference type="Pfam" id="PF00534">
    <property type="entry name" value="Glycos_transf_1"/>
    <property type="match status" value="1"/>
</dbReference>
<comment type="caution">
    <text evidence="3">The sequence shown here is derived from an EMBL/GenBank/DDBJ whole genome shotgun (WGS) entry which is preliminary data.</text>
</comment>
<dbReference type="PANTHER" id="PTHR45947">
    <property type="entry name" value="SULFOQUINOVOSYL TRANSFERASE SQD2"/>
    <property type="match status" value="1"/>
</dbReference>
<dbReference type="PANTHER" id="PTHR45947:SF3">
    <property type="entry name" value="SULFOQUINOVOSYL TRANSFERASE SQD2"/>
    <property type="match status" value="1"/>
</dbReference>